<evidence type="ECO:0000256" key="5">
    <source>
        <dbReference type="ARBA" id="ARBA00023136"/>
    </source>
</evidence>
<reference evidence="8" key="1">
    <citation type="submission" date="2021-02" db="EMBL/GenBank/DDBJ databases">
        <authorList>
            <person name="Dougan E. K."/>
            <person name="Rhodes N."/>
            <person name="Thang M."/>
            <person name="Chan C."/>
        </authorList>
    </citation>
    <scope>NUCLEOTIDE SEQUENCE</scope>
</reference>
<keyword evidence="9" id="KW-1185">Reference proteome</keyword>
<feature type="transmembrane region" description="Helical" evidence="6">
    <location>
        <begin position="70"/>
        <end position="90"/>
    </location>
</feature>
<comment type="caution">
    <text evidence="8">The sequence shown here is derived from an EMBL/GenBank/DDBJ whole genome shotgun (WGS) entry which is preliminary data.</text>
</comment>
<feature type="domain" description="Polycystin" evidence="7">
    <location>
        <begin position="5"/>
        <end position="62"/>
    </location>
</feature>
<evidence type="ECO:0000256" key="2">
    <source>
        <dbReference type="ARBA" id="ARBA00007200"/>
    </source>
</evidence>
<evidence type="ECO:0000256" key="3">
    <source>
        <dbReference type="ARBA" id="ARBA00022692"/>
    </source>
</evidence>
<evidence type="ECO:0000256" key="4">
    <source>
        <dbReference type="ARBA" id="ARBA00022989"/>
    </source>
</evidence>
<protein>
    <recommendedName>
        <fullName evidence="7">Polycystin domain-containing protein</fullName>
    </recommendedName>
</protein>
<evidence type="ECO:0000256" key="1">
    <source>
        <dbReference type="ARBA" id="ARBA00004141"/>
    </source>
</evidence>
<organism evidence="8 9">
    <name type="scientific">Symbiodinium pilosum</name>
    <name type="common">Dinoflagellate</name>
    <dbReference type="NCBI Taxonomy" id="2952"/>
    <lineage>
        <taxon>Eukaryota</taxon>
        <taxon>Sar</taxon>
        <taxon>Alveolata</taxon>
        <taxon>Dinophyceae</taxon>
        <taxon>Suessiales</taxon>
        <taxon>Symbiodiniaceae</taxon>
        <taxon>Symbiodinium</taxon>
    </lineage>
</organism>
<dbReference type="OrthoDB" id="415110at2759"/>
<keyword evidence="4 6" id="KW-1133">Transmembrane helix</keyword>
<dbReference type="Pfam" id="PF20519">
    <property type="entry name" value="Polycystin_dom"/>
    <property type="match status" value="1"/>
</dbReference>
<evidence type="ECO:0000313" key="8">
    <source>
        <dbReference type="EMBL" id="CAE7643873.1"/>
    </source>
</evidence>
<proteinExistence type="inferred from homology"/>
<dbReference type="EMBL" id="CAJNIZ010042932">
    <property type="protein sequence ID" value="CAE7643873.1"/>
    <property type="molecule type" value="Genomic_DNA"/>
</dbReference>
<dbReference type="Proteomes" id="UP000649617">
    <property type="component" value="Unassembled WGS sequence"/>
</dbReference>
<feature type="non-terminal residue" evidence="8">
    <location>
        <position position="184"/>
    </location>
</feature>
<feature type="transmembrane region" description="Helical" evidence="6">
    <location>
        <begin position="133"/>
        <end position="155"/>
    </location>
</feature>
<gene>
    <name evidence="8" type="ORF">SPIL2461_LOCUS17086</name>
</gene>
<dbReference type="GO" id="GO:0016020">
    <property type="term" value="C:membrane"/>
    <property type="evidence" value="ECO:0007669"/>
    <property type="project" value="UniProtKB-SubCell"/>
</dbReference>
<dbReference type="AlphaFoldDB" id="A0A812VP03"/>
<comment type="subcellular location">
    <subcellularLocation>
        <location evidence="1">Membrane</location>
        <topology evidence="1">Multi-pass membrane protein</topology>
    </subcellularLocation>
</comment>
<dbReference type="InterPro" id="IPR046791">
    <property type="entry name" value="Polycystin_dom"/>
</dbReference>
<comment type="similarity">
    <text evidence="2">Belongs to the polycystin family.</text>
</comment>
<feature type="non-terminal residue" evidence="8">
    <location>
        <position position="1"/>
    </location>
</feature>
<name>A0A812VP03_SYMPI</name>
<feature type="transmembrane region" description="Helical" evidence="6">
    <location>
        <begin position="111"/>
        <end position="127"/>
    </location>
</feature>
<accession>A0A812VP03</accession>
<keyword evidence="3 6" id="KW-0812">Transmembrane</keyword>
<sequence>ATRLTLRDMQLNGIVTNQTRELAIDFVAYNGNIDAFFYVAVVFQFTTSGFVEKDIHVDTIKLPDIRSGMFALRLFLEIVVIVFTISRLALALRGVYRATLGGIRKGKASKFGERLFIVLQVIAFRVLGNPFVLLDFLSGITTIVTLVMWYSYVLLDLTQSFFFPETPVWTPAQCAEMGLCSDAD</sequence>
<evidence type="ECO:0000256" key="6">
    <source>
        <dbReference type="SAM" id="Phobius"/>
    </source>
</evidence>
<keyword evidence="5 6" id="KW-0472">Membrane</keyword>
<evidence type="ECO:0000259" key="7">
    <source>
        <dbReference type="Pfam" id="PF20519"/>
    </source>
</evidence>
<evidence type="ECO:0000313" key="9">
    <source>
        <dbReference type="Proteomes" id="UP000649617"/>
    </source>
</evidence>